<proteinExistence type="predicted"/>
<name>A0ABY9TCR3_BREBE</name>
<reference evidence="1 2" key="1">
    <citation type="submission" date="2023-09" db="EMBL/GenBank/DDBJ databases">
        <title>Complete Genome and Methylome dissection of Bacillus brevis NEB573 original source of BbsI restriction endonuclease.</title>
        <authorList>
            <person name="Fomenkov A."/>
            <person name="Roberts R.D."/>
        </authorList>
    </citation>
    <scope>NUCLEOTIDE SEQUENCE [LARGE SCALE GENOMIC DNA]</scope>
    <source>
        <strain evidence="1 2">NEB573</strain>
        <plasmid evidence="1 2">pBbsI</plasmid>
    </source>
</reference>
<dbReference type="EMBL" id="CP134052">
    <property type="protein sequence ID" value="WNC17895.1"/>
    <property type="molecule type" value="Genomic_DNA"/>
</dbReference>
<dbReference type="RefSeq" id="WP_310774698.1">
    <property type="nucleotide sequence ID" value="NZ_CP134052.1"/>
</dbReference>
<sequence>MSLPNVILPDEFNGTQRDISYRLSCEGILVSFFREDLVSRDGYSIKCQGNPVIRINASLEDEVQKLVAFRELAFIRLGFLDRVETTLDIPPEKRLQALREMSEKQSLEHASQ</sequence>
<dbReference type="Proteomes" id="UP001256827">
    <property type="component" value="Plasmid pBbsI"/>
</dbReference>
<organism evidence="1 2">
    <name type="scientific">Brevibacillus brevis</name>
    <name type="common">Bacillus brevis</name>
    <dbReference type="NCBI Taxonomy" id="1393"/>
    <lineage>
        <taxon>Bacteria</taxon>
        <taxon>Bacillati</taxon>
        <taxon>Bacillota</taxon>
        <taxon>Bacilli</taxon>
        <taxon>Bacillales</taxon>
        <taxon>Paenibacillaceae</taxon>
        <taxon>Brevibacillus</taxon>
    </lineage>
</organism>
<keyword evidence="1" id="KW-0614">Plasmid</keyword>
<geneLocation type="plasmid" evidence="1 2">
    <name>pBbsI</name>
</geneLocation>
<protein>
    <submittedName>
        <fullName evidence="1">Uncharacterized protein</fullName>
    </submittedName>
</protein>
<evidence type="ECO:0000313" key="2">
    <source>
        <dbReference type="Proteomes" id="UP001256827"/>
    </source>
</evidence>
<keyword evidence="2" id="KW-1185">Reference proteome</keyword>
<gene>
    <name evidence="1" type="ORF">RGB73_30465</name>
</gene>
<evidence type="ECO:0000313" key="1">
    <source>
        <dbReference type="EMBL" id="WNC17895.1"/>
    </source>
</evidence>
<accession>A0ABY9TCR3</accession>